<evidence type="ECO:0000313" key="3">
    <source>
        <dbReference type="EMBL" id="KAJ8037909.1"/>
    </source>
</evidence>
<accession>A0A9Q1C4G2</accession>
<feature type="compositionally biased region" description="Basic and acidic residues" evidence="2">
    <location>
        <begin position="46"/>
        <end position="55"/>
    </location>
</feature>
<feature type="coiled-coil region" evidence="1">
    <location>
        <begin position="328"/>
        <end position="355"/>
    </location>
</feature>
<dbReference type="OrthoDB" id="10045556at2759"/>
<dbReference type="EMBL" id="JAIZAY010000008">
    <property type="protein sequence ID" value="KAJ8037909.1"/>
    <property type="molecule type" value="Genomic_DNA"/>
</dbReference>
<keyword evidence="4" id="KW-1185">Reference proteome</keyword>
<organism evidence="3 4">
    <name type="scientific">Holothuria leucospilota</name>
    <name type="common">Black long sea cucumber</name>
    <name type="synonym">Mertensiothuria leucospilota</name>
    <dbReference type="NCBI Taxonomy" id="206669"/>
    <lineage>
        <taxon>Eukaryota</taxon>
        <taxon>Metazoa</taxon>
        <taxon>Echinodermata</taxon>
        <taxon>Eleutherozoa</taxon>
        <taxon>Echinozoa</taxon>
        <taxon>Holothuroidea</taxon>
        <taxon>Aspidochirotacea</taxon>
        <taxon>Aspidochirotida</taxon>
        <taxon>Holothuriidae</taxon>
        <taxon>Holothuria</taxon>
    </lineage>
</organism>
<sequence>MMSSSAELKTFQLWLEPKPPPQHTSLTNSQSPTVRRRVQSAKQRRCGKEKLKEQRPSSAVIAGEKRRVVSLSSKPPSGKNGRVVHGQTLNLDVNFGKIHEQSEFLAGCKHVGVESGEERKGDARKPMEDKEEDTQQEIPSGIAALAPWLTPDVEQQLIGVDPKTCLVFLPGLMDYSHDIQTAPTVQDASGVLPHKAVHQKQPKQFDPSKLFHYNVLKNRPHSAGHICNHKRKETVTDIQKIFGRNGKLLYDESQYQRQRTKDVIRKEIEDLERLLQGLGSEDSDNIIVQYQHEINVLQKSVKQTLSKCNRRKETSEPLPDLTGLRSYLREKQRIIQRIKDRREKCIKELEELENEFGIRVTIVPQCPQK</sequence>
<evidence type="ECO:0000256" key="2">
    <source>
        <dbReference type="SAM" id="MobiDB-lite"/>
    </source>
</evidence>
<comment type="caution">
    <text evidence="3">The sequence shown here is derived from an EMBL/GenBank/DDBJ whole genome shotgun (WGS) entry which is preliminary data.</text>
</comment>
<feature type="compositionally biased region" description="Basic and acidic residues" evidence="2">
    <location>
        <begin position="116"/>
        <end position="128"/>
    </location>
</feature>
<keyword evidence="1" id="KW-0175">Coiled coil</keyword>
<feature type="region of interest" description="Disordered" evidence="2">
    <location>
        <begin position="113"/>
        <end position="136"/>
    </location>
</feature>
<protein>
    <submittedName>
        <fullName evidence="3">Uncharacterized protein</fullName>
    </submittedName>
</protein>
<proteinExistence type="predicted"/>
<gene>
    <name evidence="3" type="ORF">HOLleu_18851</name>
</gene>
<evidence type="ECO:0000256" key="1">
    <source>
        <dbReference type="SAM" id="Coils"/>
    </source>
</evidence>
<feature type="region of interest" description="Disordered" evidence="2">
    <location>
        <begin position="1"/>
        <end position="61"/>
    </location>
</feature>
<dbReference type="AlphaFoldDB" id="A0A9Q1C4G2"/>
<reference evidence="3" key="1">
    <citation type="submission" date="2021-10" db="EMBL/GenBank/DDBJ databases">
        <title>Tropical sea cucumber genome reveals ecological adaptation and Cuvierian tubules defense mechanism.</title>
        <authorList>
            <person name="Chen T."/>
        </authorList>
    </citation>
    <scope>NUCLEOTIDE SEQUENCE</scope>
    <source>
        <strain evidence="3">Nanhai2018</strain>
        <tissue evidence="3">Muscle</tissue>
    </source>
</reference>
<evidence type="ECO:0000313" key="4">
    <source>
        <dbReference type="Proteomes" id="UP001152320"/>
    </source>
</evidence>
<name>A0A9Q1C4G2_HOLLE</name>
<dbReference type="Proteomes" id="UP001152320">
    <property type="component" value="Chromosome 8"/>
</dbReference>
<feature type="compositionally biased region" description="Basic residues" evidence="2">
    <location>
        <begin position="34"/>
        <end position="45"/>
    </location>
</feature>
<feature type="compositionally biased region" description="Polar residues" evidence="2">
    <location>
        <begin position="23"/>
        <end position="33"/>
    </location>
</feature>